<dbReference type="SUPFAM" id="SSF52172">
    <property type="entry name" value="CheY-like"/>
    <property type="match status" value="1"/>
</dbReference>
<dbReference type="GO" id="GO:0005829">
    <property type="term" value="C:cytosol"/>
    <property type="evidence" value="ECO:0007669"/>
    <property type="project" value="TreeGrafter"/>
</dbReference>
<evidence type="ECO:0000313" key="5">
    <source>
        <dbReference type="Proteomes" id="UP000270272"/>
    </source>
</evidence>
<name>A0A3S4I7N9_CITKO</name>
<dbReference type="InterPro" id="IPR039420">
    <property type="entry name" value="WalR-like"/>
</dbReference>
<dbReference type="PANTHER" id="PTHR48111">
    <property type="entry name" value="REGULATOR OF RPOS"/>
    <property type="match status" value="1"/>
</dbReference>
<keyword evidence="2" id="KW-0597">Phosphoprotein</keyword>
<accession>A0A3S4I7N9</accession>
<dbReference type="Proteomes" id="UP000270272">
    <property type="component" value="Chromosome"/>
</dbReference>
<evidence type="ECO:0000256" key="2">
    <source>
        <dbReference type="PROSITE-ProRule" id="PRU00169"/>
    </source>
</evidence>
<proteinExistence type="predicted"/>
<feature type="modified residue" description="4-aspartylphosphate" evidence="2">
    <location>
        <position position="52"/>
    </location>
</feature>
<evidence type="ECO:0000259" key="3">
    <source>
        <dbReference type="PROSITE" id="PS50110"/>
    </source>
</evidence>
<dbReference type="PROSITE" id="PS50110">
    <property type="entry name" value="RESPONSE_REGULATORY"/>
    <property type="match status" value="1"/>
</dbReference>
<dbReference type="InterPro" id="IPR001789">
    <property type="entry name" value="Sig_transdc_resp-reg_receiver"/>
</dbReference>
<keyword evidence="1 4" id="KW-0238">DNA-binding</keyword>
<feature type="domain" description="Response regulatory" evidence="3">
    <location>
        <begin position="3"/>
        <end position="89"/>
    </location>
</feature>
<evidence type="ECO:0000256" key="1">
    <source>
        <dbReference type="ARBA" id="ARBA00023125"/>
    </source>
</evidence>
<sequence>MQRILIVEDEQKTGRYLQQGLVEEGYQADLFNNGRDGLGAASKGQYDLIILDVMLPFLDGWQNHQRTEGVRARRTGPVFNRTRTTCGTK</sequence>
<dbReference type="Pfam" id="PF00072">
    <property type="entry name" value="Response_reg"/>
    <property type="match status" value="1"/>
</dbReference>
<dbReference type="GO" id="GO:0006355">
    <property type="term" value="P:regulation of DNA-templated transcription"/>
    <property type="evidence" value="ECO:0007669"/>
    <property type="project" value="TreeGrafter"/>
</dbReference>
<dbReference type="AlphaFoldDB" id="A0A3S4I7N9"/>
<reference evidence="4 5" key="1">
    <citation type="submission" date="2018-12" db="EMBL/GenBank/DDBJ databases">
        <authorList>
            <consortium name="Pathogen Informatics"/>
        </authorList>
    </citation>
    <scope>NUCLEOTIDE SEQUENCE [LARGE SCALE GENOMIC DNA]</scope>
    <source>
        <strain evidence="4 5">NCTC11075</strain>
    </source>
</reference>
<dbReference type="GO" id="GO:0000156">
    <property type="term" value="F:phosphorelay response regulator activity"/>
    <property type="evidence" value="ECO:0007669"/>
    <property type="project" value="TreeGrafter"/>
</dbReference>
<dbReference type="GO" id="GO:0032993">
    <property type="term" value="C:protein-DNA complex"/>
    <property type="evidence" value="ECO:0007669"/>
    <property type="project" value="TreeGrafter"/>
</dbReference>
<dbReference type="EMBL" id="LR134204">
    <property type="protein sequence ID" value="VEB92737.1"/>
    <property type="molecule type" value="Genomic_DNA"/>
</dbReference>
<gene>
    <name evidence="4" type="primary">cusR_1</name>
    <name evidence="4" type="ORF">NCTC11075_03599</name>
</gene>
<evidence type="ECO:0000313" key="4">
    <source>
        <dbReference type="EMBL" id="VEB92737.1"/>
    </source>
</evidence>
<organism evidence="4 5">
    <name type="scientific">Citrobacter koseri</name>
    <name type="common">Citrobacter diversus</name>
    <dbReference type="NCBI Taxonomy" id="545"/>
    <lineage>
        <taxon>Bacteria</taxon>
        <taxon>Pseudomonadati</taxon>
        <taxon>Pseudomonadota</taxon>
        <taxon>Gammaproteobacteria</taxon>
        <taxon>Enterobacterales</taxon>
        <taxon>Enterobacteriaceae</taxon>
        <taxon>Citrobacter</taxon>
    </lineage>
</organism>
<dbReference type="GO" id="GO:0000976">
    <property type="term" value="F:transcription cis-regulatory region binding"/>
    <property type="evidence" value="ECO:0007669"/>
    <property type="project" value="TreeGrafter"/>
</dbReference>
<dbReference type="Gene3D" id="3.40.50.2300">
    <property type="match status" value="1"/>
</dbReference>
<dbReference type="InterPro" id="IPR011006">
    <property type="entry name" value="CheY-like_superfamily"/>
</dbReference>
<protein>
    <submittedName>
        <fullName evidence="4">DNA-binding transcriptional activator CusR</fullName>
    </submittedName>
</protein>
<dbReference type="PANTHER" id="PTHR48111:SF41">
    <property type="entry name" value="TRANSCRIPTIONAL REGULATORY PROTEIN CUSR-RELATED"/>
    <property type="match status" value="1"/>
</dbReference>